<dbReference type="GeneID" id="54566882"/>
<reference evidence="2" key="1">
    <citation type="journal article" date="2020" name="Stud. Mycol.">
        <title>101 Dothideomycetes genomes: a test case for predicting lifestyles and emergence of pathogens.</title>
        <authorList>
            <person name="Haridas S."/>
            <person name="Albert R."/>
            <person name="Binder M."/>
            <person name="Bloem J."/>
            <person name="Labutti K."/>
            <person name="Salamov A."/>
            <person name="Andreopoulos B."/>
            <person name="Baker S."/>
            <person name="Barry K."/>
            <person name="Bills G."/>
            <person name="Bluhm B."/>
            <person name="Cannon C."/>
            <person name="Castanera R."/>
            <person name="Culley D."/>
            <person name="Daum C."/>
            <person name="Ezra D."/>
            <person name="Gonzalez J."/>
            <person name="Henrissat B."/>
            <person name="Kuo A."/>
            <person name="Liang C."/>
            <person name="Lipzen A."/>
            <person name="Lutzoni F."/>
            <person name="Magnuson J."/>
            <person name="Mondo S."/>
            <person name="Nolan M."/>
            <person name="Ohm R."/>
            <person name="Pangilinan J."/>
            <person name="Park H.-J."/>
            <person name="Ramirez L."/>
            <person name="Alfaro M."/>
            <person name="Sun H."/>
            <person name="Tritt A."/>
            <person name="Yoshinaga Y."/>
            <person name="Zwiers L.-H."/>
            <person name="Turgeon B."/>
            <person name="Goodwin S."/>
            <person name="Spatafora J."/>
            <person name="Crous P."/>
            <person name="Grigoriev I."/>
        </authorList>
    </citation>
    <scope>NUCLEOTIDE SEQUENCE</scope>
    <source>
        <strain evidence="2">ATCC 36951</strain>
    </source>
</reference>
<sequence>MRPSGCAADQAIGGVVVCGRDGRRLVGERRLDRSMSSAGDDKKAEGGCWETGVRHGQGAEAGDGVESSLRLVQDDVSEDGEDEDRSLKWKMRSAEFCTWDGRGAAHIVYLQERRGRWLFKSWKERVDYGGTPRRCSNQGDELKKTCEPHEKILLLRWCMGASPGSEPRGPARQINGHNSRWGMEGSPNFRSSYGTMLVRVLVLEDTTEELKAVYQIQVQNAWKLQTLTRSEEVNARNQTSELTSLAPNGAFFRIASPAKRSLSSPASSHRSRTPSTQTATAPQLQQALSYAGVYETHYASTSAIILAGYQQQTPIQTLYLYIPGSGFSTTHVTLEANRTLLLTLSDKPQLKKTRVLDPVGV</sequence>
<name>A0A6A6C8E4_ZASCE</name>
<evidence type="ECO:0000313" key="2">
    <source>
        <dbReference type="EMBL" id="KAF2163457.1"/>
    </source>
</evidence>
<feature type="region of interest" description="Disordered" evidence="1">
    <location>
        <begin position="259"/>
        <end position="281"/>
    </location>
</feature>
<feature type="compositionally biased region" description="Basic and acidic residues" evidence="1">
    <location>
        <begin position="32"/>
        <end position="45"/>
    </location>
</feature>
<organism evidence="2 3">
    <name type="scientific">Zasmidium cellare ATCC 36951</name>
    <dbReference type="NCBI Taxonomy" id="1080233"/>
    <lineage>
        <taxon>Eukaryota</taxon>
        <taxon>Fungi</taxon>
        <taxon>Dikarya</taxon>
        <taxon>Ascomycota</taxon>
        <taxon>Pezizomycotina</taxon>
        <taxon>Dothideomycetes</taxon>
        <taxon>Dothideomycetidae</taxon>
        <taxon>Mycosphaerellales</taxon>
        <taxon>Mycosphaerellaceae</taxon>
        <taxon>Zasmidium</taxon>
    </lineage>
</organism>
<evidence type="ECO:0000256" key="1">
    <source>
        <dbReference type="SAM" id="MobiDB-lite"/>
    </source>
</evidence>
<dbReference type="EMBL" id="ML993608">
    <property type="protein sequence ID" value="KAF2163457.1"/>
    <property type="molecule type" value="Genomic_DNA"/>
</dbReference>
<proteinExistence type="predicted"/>
<keyword evidence="3" id="KW-1185">Reference proteome</keyword>
<feature type="region of interest" description="Disordered" evidence="1">
    <location>
        <begin position="32"/>
        <end position="65"/>
    </location>
</feature>
<protein>
    <submittedName>
        <fullName evidence="2">Uncharacterized protein</fullName>
    </submittedName>
</protein>
<feature type="region of interest" description="Disordered" evidence="1">
    <location>
        <begin position="164"/>
        <end position="183"/>
    </location>
</feature>
<accession>A0A6A6C8E4</accession>
<dbReference type="Proteomes" id="UP000799537">
    <property type="component" value="Unassembled WGS sequence"/>
</dbReference>
<dbReference type="AlphaFoldDB" id="A0A6A6C8E4"/>
<dbReference type="RefSeq" id="XP_033664346.1">
    <property type="nucleotide sequence ID" value="XM_033813610.1"/>
</dbReference>
<gene>
    <name evidence="2" type="ORF">M409DRAFT_57363</name>
</gene>
<evidence type="ECO:0000313" key="3">
    <source>
        <dbReference type="Proteomes" id="UP000799537"/>
    </source>
</evidence>